<organism evidence="1 2">
    <name type="scientific">Mycoplasma haemofelis (strain Langford 1)</name>
    <name type="common">Haemobartonella felis</name>
    <dbReference type="NCBI Taxonomy" id="941640"/>
    <lineage>
        <taxon>Bacteria</taxon>
        <taxon>Bacillati</taxon>
        <taxon>Mycoplasmatota</taxon>
        <taxon>Mollicutes</taxon>
        <taxon>Mycoplasmataceae</taxon>
        <taxon>Mycoplasma</taxon>
    </lineage>
</organism>
<dbReference type="KEGG" id="mha:HF1_02680"/>
<evidence type="ECO:0000313" key="1">
    <source>
        <dbReference type="EMBL" id="CBY92276.1"/>
    </source>
</evidence>
<accession>E8ZKW0</accession>
<reference evidence="1 2" key="1">
    <citation type="journal article" date="2011" name="J. Bacteriol.">
        <title>Complete genome sequence of Mycoplasma haemofelis, a hemotropic mycoplasma.</title>
        <authorList>
            <person name="Barker E.N."/>
            <person name="Helps C.R."/>
            <person name="Peters I.R."/>
            <person name="Darby A.C."/>
            <person name="Radford A.D."/>
            <person name="Tasker S."/>
        </authorList>
    </citation>
    <scope>NUCLEOTIDE SEQUENCE [LARGE SCALE GENOMIC DNA]</scope>
    <source>
        <strain evidence="1 2">Langford 1</strain>
    </source>
</reference>
<dbReference type="AlphaFoldDB" id="E8ZKW0"/>
<dbReference type="EMBL" id="FR773153">
    <property type="protein sequence ID" value="CBY92276.1"/>
    <property type="molecule type" value="Genomic_DNA"/>
</dbReference>
<evidence type="ECO:0000313" key="2">
    <source>
        <dbReference type="Proteomes" id="UP000008637"/>
    </source>
</evidence>
<dbReference type="HOGENOM" id="CLU_806133_0_0_14"/>
<gene>
    <name evidence="1" type="ordered locus">HF1_02680</name>
</gene>
<dbReference type="Proteomes" id="UP000008637">
    <property type="component" value="Chromosome"/>
</dbReference>
<name>E8ZKW0_MYCHL</name>
<keyword evidence="2" id="KW-1185">Reference proteome</keyword>
<dbReference type="OrthoDB" id="9818625at2"/>
<sequence length="342" mass="39637">MEAIRNLVESLDRSKFVSLGNIPITIEVVKDFSTHKWENKDWLVDEDSAVEYLVKASINKDSLNSIISESLKEGWNGKITPAIRDLRDSFYLNVDRCNGIDDESVRSILFLLQFKGISWDEFKSQSFLNDVEEKLALINSIPNHVIEEISNRAKFCLRYLLSFEGKEVIEGFKLRELGFIPEGEIDLVTSSAIIDIRSLDFEPNLFDWIHVITYYLLGRIDSPFYEEKGVYFSSIKNLKIINPRKGLVYVLKVEDLLPKKGLILSISRELIFRRKISDQVAILKYLDDIYGKIFHGYLLKFGGDVLLSKYATFQRLEDFFTQDEFRFIEGCFLNFLNNSLLS</sequence>
<proteinExistence type="predicted"/>
<protein>
    <submittedName>
        <fullName evidence="1">Uncharacterized protein</fullName>
    </submittedName>
</protein>